<dbReference type="PROSITE" id="PS50106">
    <property type="entry name" value="PDZ"/>
    <property type="match status" value="1"/>
</dbReference>
<dbReference type="SMART" id="SM00228">
    <property type="entry name" value="PDZ"/>
    <property type="match status" value="1"/>
</dbReference>
<dbReference type="EC" id="3.4.21.107" evidence="5"/>
<organism evidence="5 6">
    <name type="scientific">Catenibacillus scindens</name>
    <dbReference type="NCBI Taxonomy" id="673271"/>
    <lineage>
        <taxon>Bacteria</taxon>
        <taxon>Bacillati</taxon>
        <taxon>Bacillota</taxon>
        <taxon>Clostridia</taxon>
        <taxon>Lachnospirales</taxon>
        <taxon>Lachnospiraceae</taxon>
        <taxon>Catenibacillus</taxon>
    </lineage>
</organism>
<evidence type="ECO:0000313" key="5">
    <source>
        <dbReference type="EMBL" id="MBB5262941.1"/>
    </source>
</evidence>
<feature type="domain" description="PDZ" evidence="4">
    <location>
        <begin position="420"/>
        <end position="508"/>
    </location>
</feature>
<feature type="compositionally biased region" description="Basic residues" evidence="3">
    <location>
        <begin position="127"/>
        <end position="136"/>
    </location>
</feature>
<reference evidence="5 6" key="1">
    <citation type="submission" date="2020-08" db="EMBL/GenBank/DDBJ databases">
        <title>Genomic Encyclopedia of Type Strains, Phase IV (KMG-IV): sequencing the most valuable type-strain genomes for metagenomic binning, comparative biology and taxonomic classification.</title>
        <authorList>
            <person name="Goeker M."/>
        </authorList>
    </citation>
    <scope>NUCLEOTIDE SEQUENCE [LARGE SCALE GENOMIC DNA]</scope>
    <source>
        <strain evidence="5 6">DSM 106146</strain>
    </source>
</reference>
<evidence type="ECO:0000259" key="4">
    <source>
        <dbReference type="PROSITE" id="PS50106"/>
    </source>
</evidence>
<feature type="region of interest" description="Disordered" evidence="3">
    <location>
        <begin position="65"/>
        <end position="86"/>
    </location>
</feature>
<sequence length="537" mass="56533">MYNEFDDERKTSDHEGTNQTANDQTYNASGNTQNQENTGENFVQPSQTGGQADQSGIYRMKFDHSSAGENQTGAGTGNYNNNYQSGGSNYQNSTGYSYGSNYNSQGSYYQNANGYNNYYQNTSSPKSGRRPKKKGGFGRQMAKVVCCGLAFGLVAGGTMWGVNTLGNAATGSGSSQTQTSSDGFTLDVVRTSSTEVETIEGTNVSDIVEEAKPSIVAVTTVVQTTTQDIFGRTYSQEGAGAGSGIIFSEEDNTMYIITNYHVIEDSTEVNVTFSDDTTASAVVRGYDQDADIAVLSVDMSQLSDDTKNTVKIAVMGDSDTIKEGDGAIAIGNALGYGQSVTTGTISAVNRQVQMTDGTQTMIQTDAAINEGNSGGALLNTNGEVIGINSAKLYGETIEGMGYAIPINSAIETVNNIMSGNVKTDENTASLGILGGTISEAYTQTYGWPAGVYVSAVVENSAAQRAGIQSGYIITGFNGETITTMEQLQGLLESCSPGDEATITVMVPDDSGQYTQEMTLTTLLGSAAETAANNYIQE</sequence>
<dbReference type="InterPro" id="IPR051201">
    <property type="entry name" value="Chloro_Bact_Ser_Proteases"/>
</dbReference>
<dbReference type="InterPro" id="IPR009003">
    <property type="entry name" value="Peptidase_S1_PA"/>
</dbReference>
<evidence type="ECO:0000256" key="3">
    <source>
        <dbReference type="SAM" id="MobiDB-lite"/>
    </source>
</evidence>
<dbReference type="PRINTS" id="PR00834">
    <property type="entry name" value="PROTEASES2C"/>
</dbReference>
<dbReference type="InterPro" id="IPR001940">
    <property type="entry name" value="Peptidase_S1C"/>
</dbReference>
<gene>
    <name evidence="5" type="ORF">HNP82_000035</name>
</gene>
<dbReference type="Pfam" id="PF13365">
    <property type="entry name" value="Trypsin_2"/>
    <property type="match status" value="1"/>
</dbReference>
<dbReference type="EMBL" id="JACHFW010000001">
    <property type="protein sequence ID" value="MBB5262941.1"/>
    <property type="molecule type" value="Genomic_DNA"/>
</dbReference>
<dbReference type="Gene3D" id="2.40.10.120">
    <property type="match status" value="1"/>
</dbReference>
<keyword evidence="2 5" id="KW-0378">Hydrolase</keyword>
<dbReference type="Proteomes" id="UP000543642">
    <property type="component" value="Unassembled WGS sequence"/>
</dbReference>
<dbReference type="AlphaFoldDB" id="A0A7W8H6T1"/>
<dbReference type="CDD" id="cd06779">
    <property type="entry name" value="cpPDZ_Deg_HtrA-like"/>
    <property type="match status" value="1"/>
</dbReference>
<dbReference type="SUPFAM" id="SSF50156">
    <property type="entry name" value="PDZ domain-like"/>
    <property type="match status" value="1"/>
</dbReference>
<feature type="compositionally biased region" description="Polar residues" evidence="3">
    <location>
        <begin position="17"/>
        <end position="53"/>
    </location>
</feature>
<dbReference type="RefSeq" id="WP_183770131.1">
    <property type="nucleotide sequence ID" value="NZ_JACHFW010000001.1"/>
</dbReference>
<accession>A0A7W8H6T1</accession>
<dbReference type="InterPro" id="IPR036034">
    <property type="entry name" value="PDZ_sf"/>
</dbReference>
<comment type="caution">
    <text evidence="5">The sequence shown here is derived from an EMBL/GenBank/DDBJ whole genome shotgun (WGS) entry which is preliminary data.</text>
</comment>
<name>A0A7W8H6T1_9FIRM</name>
<dbReference type="InterPro" id="IPR041489">
    <property type="entry name" value="PDZ_6"/>
</dbReference>
<dbReference type="GO" id="GO:0004252">
    <property type="term" value="F:serine-type endopeptidase activity"/>
    <property type="evidence" value="ECO:0007669"/>
    <property type="project" value="InterPro"/>
</dbReference>
<dbReference type="GO" id="GO:0006508">
    <property type="term" value="P:proteolysis"/>
    <property type="evidence" value="ECO:0007669"/>
    <property type="project" value="UniProtKB-KW"/>
</dbReference>
<feature type="region of interest" description="Disordered" evidence="3">
    <location>
        <begin position="1"/>
        <end position="53"/>
    </location>
</feature>
<feature type="region of interest" description="Disordered" evidence="3">
    <location>
        <begin position="117"/>
        <end position="136"/>
    </location>
</feature>
<evidence type="ECO:0000256" key="2">
    <source>
        <dbReference type="ARBA" id="ARBA00022801"/>
    </source>
</evidence>
<dbReference type="Gene3D" id="2.30.42.10">
    <property type="match status" value="1"/>
</dbReference>
<dbReference type="SUPFAM" id="SSF50494">
    <property type="entry name" value="Trypsin-like serine proteases"/>
    <property type="match status" value="1"/>
</dbReference>
<keyword evidence="1 5" id="KW-0645">Protease</keyword>
<evidence type="ECO:0000256" key="1">
    <source>
        <dbReference type="ARBA" id="ARBA00022670"/>
    </source>
</evidence>
<evidence type="ECO:0000313" key="6">
    <source>
        <dbReference type="Proteomes" id="UP000543642"/>
    </source>
</evidence>
<protein>
    <submittedName>
        <fullName evidence="5">Serine protease Do</fullName>
        <ecNumber evidence="5">3.4.21.107</ecNumber>
    </submittedName>
</protein>
<dbReference type="InterPro" id="IPR001478">
    <property type="entry name" value="PDZ"/>
</dbReference>
<dbReference type="PANTHER" id="PTHR43343">
    <property type="entry name" value="PEPTIDASE S12"/>
    <property type="match status" value="1"/>
</dbReference>
<proteinExistence type="predicted"/>
<feature type="compositionally biased region" description="Low complexity" evidence="3">
    <location>
        <begin position="70"/>
        <end position="86"/>
    </location>
</feature>
<feature type="compositionally biased region" description="Basic and acidic residues" evidence="3">
    <location>
        <begin position="7"/>
        <end position="16"/>
    </location>
</feature>
<keyword evidence="6" id="KW-1185">Reference proteome</keyword>
<dbReference type="PANTHER" id="PTHR43343:SF3">
    <property type="entry name" value="PROTEASE DO-LIKE 8, CHLOROPLASTIC"/>
    <property type="match status" value="1"/>
</dbReference>
<feature type="compositionally biased region" description="Low complexity" evidence="3">
    <location>
        <begin position="117"/>
        <end position="126"/>
    </location>
</feature>
<dbReference type="Pfam" id="PF17820">
    <property type="entry name" value="PDZ_6"/>
    <property type="match status" value="1"/>
</dbReference>